<dbReference type="PROSITE" id="PS51257">
    <property type="entry name" value="PROKAR_LIPOPROTEIN"/>
    <property type="match status" value="1"/>
</dbReference>
<evidence type="ECO:0008006" key="5">
    <source>
        <dbReference type="Google" id="ProtNLM"/>
    </source>
</evidence>
<feature type="chain" id="PRO_5003899490" description="Lipoprotein" evidence="2">
    <location>
        <begin position="25"/>
        <end position="281"/>
    </location>
</feature>
<comment type="caution">
    <text evidence="3">The sequence shown here is derived from an EMBL/GenBank/DDBJ whole genome shotgun (WGS) entry which is preliminary data.</text>
</comment>
<evidence type="ECO:0000256" key="2">
    <source>
        <dbReference type="SAM" id="SignalP"/>
    </source>
</evidence>
<protein>
    <recommendedName>
        <fullName evidence="5">Lipoprotein</fullName>
    </recommendedName>
</protein>
<dbReference type="Pfam" id="PF19795">
    <property type="entry name" value="DUF6279"/>
    <property type="match status" value="1"/>
</dbReference>
<name>K6XRC1_9ALTE</name>
<proteinExistence type="predicted"/>
<gene>
    <name evidence="3" type="ORF">GLIP_1602</name>
</gene>
<feature type="coiled-coil region" evidence="1">
    <location>
        <begin position="129"/>
        <end position="161"/>
    </location>
</feature>
<dbReference type="PIRSF" id="PIRSF028200">
    <property type="entry name" value="UCP028200"/>
    <property type="match status" value="1"/>
</dbReference>
<dbReference type="eggNOG" id="ENOG5032RT1">
    <property type="taxonomic scope" value="Bacteria"/>
</dbReference>
<keyword evidence="2" id="KW-0732">Signal</keyword>
<dbReference type="Proteomes" id="UP000006334">
    <property type="component" value="Unassembled WGS sequence"/>
</dbReference>
<dbReference type="RefSeq" id="WP_008844052.1">
    <property type="nucleotide sequence ID" value="NZ_BAEN01000035.1"/>
</dbReference>
<evidence type="ECO:0000313" key="4">
    <source>
        <dbReference type="Proteomes" id="UP000006334"/>
    </source>
</evidence>
<dbReference type="OrthoDB" id="5767052at2"/>
<keyword evidence="1" id="KW-0175">Coiled coil</keyword>
<evidence type="ECO:0000313" key="3">
    <source>
        <dbReference type="EMBL" id="GAC14236.1"/>
    </source>
</evidence>
<dbReference type="STRING" id="1127673.GLIP_1602"/>
<accession>K6XRC1</accession>
<sequence length="281" mass="34064">MFKHLLFCFCAVVLLLTGCTSKFSYNNVDWLLYWYVDDYVELEKSQKKRLDVKVEKWLKWHRQEELVRYRQHLEELKSQVEQGNISEEQWLSHLARASSHWQRFRDEISLELSELSVYLNDQQIIDMFEALEKDNLEKVEKRNKKTEQERWQENKEDTTEQMQDWLGRLSEQQKILISESVEKFESTFESWIEYRREIQSASKNLMLNREKQSDYIEQFNQLIQNPDQFKSESYIKASQHNRKVYAALLADLLPTISEKQKRHLIKEIDDLIDDIQDLIED</sequence>
<evidence type="ECO:0000256" key="1">
    <source>
        <dbReference type="SAM" id="Coils"/>
    </source>
</evidence>
<dbReference type="InterPro" id="IPR016875">
    <property type="entry name" value="UCP028200"/>
</dbReference>
<feature type="signal peptide" evidence="2">
    <location>
        <begin position="1"/>
        <end position="24"/>
    </location>
</feature>
<reference evidence="3 4" key="1">
    <citation type="journal article" date="2017" name="Antonie Van Leeuwenhoek">
        <title>Rhizobium rhizosphaerae sp. nov., a novel species isolated from rice rhizosphere.</title>
        <authorList>
            <person name="Zhao J.J."/>
            <person name="Zhang J."/>
            <person name="Zhang R.J."/>
            <person name="Zhang C.W."/>
            <person name="Yin H.Q."/>
            <person name="Zhang X.X."/>
        </authorList>
    </citation>
    <scope>NUCLEOTIDE SEQUENCE [LARGE SCALE GENOMIC DNA]</scope>
    <source>
        <strain evidence="3 4">E3</strain>
    </source>
</reference>
<dbReference type="EMBL" id="BAEN01000035">
    <property type="protein sequence ID" value="GAC14236.1"/>
    <property type="molecule type" value="Genomic_DNA"/>
</dbReference>
<dbReference type="AlphaFoldDB" id="K6XRC1"/>
<keyword evidence="4" id="KW-1185">Reference proteome</keyword>
<organism evidence="3 4">
    <name type="scientific">Aliiglaciecola lipolytica E3</name>
    <dbReference type="NCBI Taxonomy" id="1127673"/>
    <lineage>
        <taxon>Bacteria</taxon>
        <taxon>Pseudomonadati</taxon>
        <taxon>Pseudomonadota</taxon>
        <taxon>Gammaproteobacteria</taxon>
        <taxon>Alteromonadales</taxon>
        <taxon>Alteromonadaceae</taxon>
        <taxon>Aliiglaciecola</taxon>
    </lineage>
</organism>